<evidence type="ECO:0000256" key="1">
    <source>
        <dbReference type="ARBA" id="ARBA00004173"/>
    </source>
</evidence>
<organism evidence="8 9">
    <name type="scientific">Phialemonium thermophilum</name>
    <dbReference type="NCBI Taxonomy" id="223376"/>
    <lineage>
        <taxon>Eukaryota</taxon>
        <taxon>Fungi</taxon>
        <taxon>Dikarya</taxon>
        <taxon>Ascomycota</taxon>
        <taxon>Pezizomycotina</taxon>
        <taxon>Sordariomycetes</taxon>
        <taxon>Sordariomycetidae</taxon>
        <taxon>Cephalothecales</taxon>
        <taxon>Cephalothecaceae</taxon>
        <taxon>Phialemonium</taxon>
    </lineage>
</organism>
<feature type="region of interest" description="Disordered" evidence="7">
    <location>
        <begin position="193"/>
        <end position="243"/>
    </location>
</feature>
<proteinExistence type="predicted"/>
<dbReference type="PANTHER" id="PTHR48182">
    <property type="entry name" value="PROTEIN SERAC1"/>
    <property type="match status" value="1"/>
</dbReference>
<keyword evidence="6" id="KW-0472">Membrane</keyword>
<keyword evidence="9" id="KW-1185">Reference proteome</keyword>
<evidence type="ECO:0000256" key="7">
    <source>
        <dbReference type="SAM" id="MobiDB-lite"/>
    </source>
</evidence>
<keyword evidence="5" id="KW-0496">Mitochondrion</keyword>
<sequence>MLRDSHSTTGLDDWSMGLIQSVSTVRRTEDVSDPPHIPQIPDAAPAMIRLGSFPTAGLMLDRCGLLFLATPHLGTPQAEWRDLWVDIAKVAGVKRVQAFRQLLATFNEASVNAAEQFQALKPVPPVESLYETQRTPVIGGLRTIVPAASARLTNRAQPMLNADHRTICRFPNMHDPRFSLVLDCLDRIRNELATPRPRQNERDETETTGSPHRPAQIRGGGAVGGNAAAEGLGGRATGGSATGGDVAILSDVFRDALRIDGGTGEGGDAVGATATGGDGVGGDVVFGIAEDWPFQRKARTRTQQRGPD</sequence>
<evidence type="ECO:0000256" key="2">
    <source>
        <dbReference type="ARBA" id="ARBA00004240"/>
    </source>
</evidence>
<evidence type="ECO:0000256" key="3">
    <source>
        <dbReference type="ARBA" id="ARBA00004370"/>
    </source>
</evidence>
<evidence type="ECO:0000313" key="9">
    <source>
        <dbReference type="Proteomes" id="UP001586593"/>
    </source>
</evidence>
<feature type="compositionally biased region" description="Gly residues" evidence="7">
    <location>
        <begin position="231"/>
        <end position="242"/>
    </location>
</feature>
<keyword evidence="4" id="KW-0256">Endoplasmic reticulum</keyword>
<evidence type="ECO:0000256" key="4">
    <source>
        <dbReference type="ARBA" id="ARBA00022824"/>
    </source>
</evidence>
<evidence type="ECO:0000313" key="8">
    <source>
        <dbReference type="EMBL" id="KAL1837347.1"/>
    </source>
</evidence>
<name>A0ABR3V701_9PEZI</name>
<dbReference type="EMBL" id="JAZHXJ010002663">
    <property type="protein sequence ID" value="KAL1837347.1"/>
    <property type="molecule type" value="Genomic_DNA"/>
</dbReference>
<gene>
    <name evidence="8" type="ORF">VTK73DRAFT_4723</name>
</gene>
<evidence type="ECO:0000256" key="6">
    <source>
        <dbReference type="ARBA" id="ARBA00023136"/>
    </source>
</evidence>
<accession>A0ABR3V701</accession>
<comment type="subcellular location">
    <subcellularLocation>
        <location evidence="2">Endoplasmic reticulum</location>
    </subcellularLocation>
    <subcellularLocation>
        <location evidence="3">Membrane</location>
    </subcellularLocation>
    <subcellularLocation>
        <location evidence="1">Mitochondrion</location>
    </subcellularLocation>
</comment>
<comment type="caution">
    <text evidence="8">The sequence shown here is derived from an EMBL/GenBank/DDBJ whole genome shotgun (WGS) entry which is preliminary data.</text>
</comment>
<dbReference type="Proteomes" id="UP001586593">
    <property type="component" value="Unassembled WGS sequence"/>
</dbReference>
<evidence type="ECO:0000256" key="5">
    <source>
        <dbReference type="ARBA" id="ARBA00023128"/>
    </source>
</evidence>
<protein>
    <submittedName>
        <fullName evidence="8">Uncharacterized protein</fullName>
    </submittedName>
</protein>
<dbReference type="InterPro" id="IPR052374">
    <property type="entry name" value="SERAC1"/>
</dbReference>
<dbReference type="PANTHER" id="PTHR48182:SF2">
    <property type="entry name" value="PROTEIN SERAC1"/>
    <property type="match status" value="1"/>
</dbReference>
<reference evidence="8 9" key="1">
    <citation type="journal article" date="2024" name="Commun. Biol.">
        <title>Comparative genomic analysis of thermophilic fungi reveals convergent evolutionary adaptations and gene losses.</title>
        <authorList>
            <person name="Steindorff A.S."/>
            <person name="Aguilar-Pontes M.V."/>
            <person name="Robinson A.J."/>
            <person name="Andreopoulos B."/>
            <person name="LaButti K."/>
            <person name="Kuo A."/>
            <person name="Mondo S."/>
            <person name="Riley R."/>
            <person name="Otillar R."/>
            <person name="Haridas S."/>
            <person name="Lipzen A."/>
            <person name="Grimwood J."/>
            <person name="Schmutz J."/>
            <person name="Clum A."/>
            <person name="Reid I.D."/>
            <person name="Moisan M.C."/>
            <person name="Butler G."/>
            <person name="Nguyen T.T.M."/>
            <person name="Dewar K."/>
            <person name="Conant G."/>
            <person name="Drula E."/>
            <person name="Henrissat B."/>
            <person name="Hansel C."/>
            <person name="Singer S."/>
            <person name="Hutchinson M.I."/>
            <person name="de Vries R.P."/>
            <person name="Natvig D.O."/>
            <person name="Powell A.J."/>
            <person name="Tsang A."/>
            <person name="Grigoriev I.V."/>
        </authorList>
    </citation>
    <scope>NUCLEOTIDE SEQUENCE [LARGE SCALE GENOMIC DNA]</scope>
    <source>
        <strain evidence="8 9">ATCC 24622</strain>
    </source>
</reference>